<keyword evidence="2" id="KW-0732">Signal</keyword>
<evidence type="ECO:0000313" key="4">
    <source>
        <dbReference type="Proteomes" id="UP000007564"/>
    </source>
</evidence>
<dbReference type="GeneID" id="56480847"/>
<dbReference type="Gene3D" id="3.40.190.150">
    <property type="entry name" value="Bordetella uptake gene, domain 1"/>
    <property type="match status" value="1"/>
</dbReference>
<dbReference type="HOGENOM" id="CLU_045683_1_2_4"/>
<evidence type="ECO:0000256" key="2">
    <source>
        <dbReference type="SAM" id="SignalP"/>
    </source>
</evidence>
<organism evidence="3 4">
    <name type="scientific">Bordetella bronchiseptica 253</name>
    <dbReference type="NCBI Taxonomy" id="568707"/>
    <lineage>
        <taxon>Bacteria</taxon>
        <taxon>Pseudomonadati</taxon>
        <taxon>Pseudomonadota</taxon>
        <taxon>Betaproteobacteria</taxon>
        <taxon>Burkholderiales</taxon>
        <taxon>Alcaligenaceae</taxon>
        <taxon>Bordetella</taxon>
    </lineage>
</organism>
<dbReference type="AlphaFoldDB" id="A0A0C6P8A6"/>
<evidence type="ECO:0000256" key="1">
    <source>
        <dbReference type="ARBA" id="ARBA00006987"/>
    </source>
</evidence>
<gene>
    <name evidence="3" type="ORF">BN112_2947</name>
</gene>
<dbReference type="CDD" id="cd07012">
    <property type="entry name" value="PBP2_Bug_TTT"/>
    <property type="match status" value="1"/>
</dbReference>
<dbReference type="PANTHER" id="PTHR42928">
    <property type="entry name" value="TRICARBOXYLATE-BINDING PROTEIN"/>
    <property type="match status" value="1"/>
</dbReference>
<dbReference type="OrthoDB" id="8678875at2"/>
<dbReference type="Gene3D" id="3.40.190.10">
    <property type="entry name" value="Periplasmic binding protein-like II"/>
    <property type="match status" value="1"/>
</dbReference>
<dbReference type="InterPro" id="IPR042100">
    <property type="entry name" value="Bug_dom1"/>
</dbReference>
<proteinExistence type="inferred from homology"/>
<dbReference type="EMBL" id="HE965806">
    <property type="protein sequence ID" value="CCJ54864.1"/>
    <property type="molecule type" value="Genomic_DNA"/>
</dbReference>
<dbReference type="RefSeq" id="WP_003807771.1">
    <property type="nucleotide sequence ID" value="NC_019382.1"/>
</dbReference>
<name>A0A0C6P8A6_BORBO</name>
<dbReference type="SUPFAM" id="SSF53850">
    <property type="entry name" value="Periplasmic binding protein-like II"/>
    <property type="match status" value="1"/>
</dbReference>
<feature type="signal peptide" evidence="2">
    <location>
        <begin position="1"/>
        <end position="21"/>
    </location>
</feature>
<evidence type="ECO:0000313" key="3">
    <source>
        <dbReference type="EMBL" id="CCJ54864.1"/>
    </source>
</evidence>
<dbReference type="InterPro" id="IPR005064">
    <property type="entry name" value="BUG"/>
</dbReference>
<sequence>MTLRFASLAAALCILAPQAHATQAYPDKPVRIIVPWTPGQATDVAARAAGEKLAAALGQPFIVENRAGAGGTIGATAVAKSEADGYTLLAGSSGSVTVNPLLMKSGFSPSDLEPAGLVAKVPYVLVTSSDFPAKTAQELIDLLRKSPEKYTFASSGNGSIGHLTAEVFMDSAGIKAQHIPYKGSAAALTDVLSGQVSFMWDSVASVAPHVKSGRARAYAVSSAQRSASMPDVPVLAEVSEIKGFDMVAWVGLMAPKGTPEDRLERINQALLESLRASDVAKQFVTLGIDPYPASRQEARKVLAAENQRVSEMIQRLGITPQ</sequence>
<dbReference type="KEGG" id="bbh:BN112_2947"/>
<feature type="chain" id="PRO_5002190062" evidence="2">
    <location>
        <begin position="22"/>
        <end position="321"/>
    </location>
</feature>
<dbReference type="PIRSF" id="PIRSF017082">
    <property type="entry name" value="YflP"/>
    <property type="match status" value="1"/>
</dbReference>
<dbReference type="Pfam" id="PF03401">
    <property type="entry name" value="TctC"/>
    <property type="match status" value="1"/>
</dbReference>
<protein>
    <submittedName>
        <fullName evidence="3">Putative exported protein</fullName>
    </submittedName>
</protein>
<reference evidence="3 4" key="1">
    <citation type="journal article" date="2012" name="BMC Genomics">
        <title>Comparative genomics of the classical Bordetella subspecies: the evolution and exchange of virulence-associated diversity amongst closely related pathogens.</title>
        <authorList>
            <person name="Park J."/>
            <person name="Zhang Y."/>
            <person name="Buboltz A.M."/>
            <person name="Zhang X."/>
            <person name="Schuster S.C."/>
            <person name="Ahuja U."/>
            <person name="Liu M."/>
            <person name="Miller J.F."/>
            <person name="Sebaihia M."/>
            <person name="Bentley S.D."/>
            <person name="Parkhill J."/>
            <person name="Harvill E.T."/>
        </authorList>
    </citation>
    <scope>NUCLEOTIDE SEQUENCE [LARGE SCALE GENOMIC DNA]</scope>
    <source>
        <strain evidence="3 4">253</strain>
    </source>
</reference>
<accession>A0A0C6P8A6</accession>
<dbReference type="PANTHER" id="PTHR42928:SF5">
    <property type="entry name" value="BLR1237 PROTEIN"/>
    <property type="match status" value="1"/>
</dbReference>
<dbReference type="Proteomes" id="UP000007564">
    <property type="component" value="Chromosome"/>
</dbReference>
<comment type="similarity">
    <text evidence="1">Belongs to the UPF0065 (bug) family.</text>
</comment>